<feature type="transmembrane region" description="Helical" evidence="1">
    <location>
        <begin position="12"/>
        <end position="31"/>
    </location>
</feature>
<keyword evidence="3" id="KW-1185">Reference proteome</keyword>
<dbReference type="AlphaFoldDB" id="A0A0J1IJE3"/>
<evidence type="ECO:0000256" key="1">
    <source>
        <dbReference type="SAM" id="Phobius"/>
    </source>
</evidence>
<accession>A0A0J1IJE3</accession>
<evidence type="ECO:0000313" key="3">
    <source>
        <dbReference type="Proteomes" id="UP000036045"/>
    </source>
</evidence>
<dbReference type="GeneID" id="56351775"/>
<proteinExistence type="predicted"/>
<evidence type="ECO:0008006" key="4">
    <source>
        <dbReference type="Google" id="ProtNLM"/>
    </source>
</evidence>
<keyword evidence="1" id="KW-0472">Membrane</keyword>
<gene>
    <name evidence="2" type="ORF">ABW02_13290</name>
</gene>
<sequence>MEEFLLGGDIMFTVARLFIFLVFAIILFNVLKGIFQWGENNRQPHLTSAAKVVGKRTSIHGGGNTRAYNHYFATFEFTNGNRTEFQLKDEEYGMLAEGDSGELQFQGTRYLGFTRNKRTGENSG</sequence>
<dbReference type="PATRIC" id="fig|1397.4.peg.783"/>
<dbReference type="EMBL" id="LDPH01000011">
    <property type="protein sequence ID" value="KLV26047.1"/>
    <property type="molecule type" value="Genomic_DNA"/>
</dbReference>
<dbReference type="Proteomes" id="UP000036045">
    <property type="component" value="Unassembled WGS sequence"/>
</dbReference>
<evidence type="ECO:0000313" key="2">
    <source>
        <dbReference type="EMBL" id="KLV26047.1"/>
    </source>
</evidence>
<dbReference type="RefSeq" id="WP_047942663.1">
    <property type="nucleotide sequence ID" value="NZ_CP053989.1"/>
</dbReference>
<comment type="caution">
    <text evidence="2">The sequence shown here is derived from an EMBL/GenBank/DDBJ whole genome shotgun (WGS) entry which is preliminary data.</text>
</comment>
<keyword evidence="1" id="KW-1133">Transmembrane helix</keyword>
<keyword evidence="1" id="KW-0812">Transmembrane</keyword>
<name>A0A0J1IJE3_NIACI</name>
<dbReference type="Gene3D" id="2.40.50.660">
    <property type="match status" value="1"/>
</dbReference>
<organism evidence="2 3">
    <name type="scientific">Niallia circulans</name>
    <name type="common">Bacillus circulans</name>
    <dbReference type="NCBI Taxonomy" id="1397"/>
    <lineage>
        <taxon>Bacteria</taxon>
        <taxon>Bacillati</taxon>
        <taxon>Bacillota</taxon>
        <taxon>Bacilli</taxon>
        <taxon>Bacillales</taxon>
        <taxon>Bacillaceae</taxon>
        <taxon>Niallia</taxon>
    </lineage>
</organism>
<dbReference type="Pfam" id="PF10694">
    <property type="entry name" value="DUF2500"/>
    <property type="match status" value="1"/>
</dbReference>
<protein>
    <recommendedName>
        <fullName evidence="4">DUF2500 domain-containing protein</fullName>
    </recommendedName>
</protein>
<reference evidence="2 3" key="1">
    <citation type="submission" date="2015-05" db="EMBL/GenBank/DDBJ databases">
        <title>Whole genome sequence and identification of bacterial endophytes from Costus igneus.</title>
        <authorList>
            <person name="Lee Y.P."/>
            <person name="Gan H.M."/>
            <person name="Eng W."/>
            <person name="Wheatley M.S."/>
            <person name="Caraballo A."/>
            <person name="Polter S."/>
            <person name="Savka M.A."/>
            <person name="Hudson A.O."/>
        </authorList>
    </citation>
    <scope>NUCLEOTIDE SEQUENCE [LARGE SCALE GENOMIC DNA]</scope>
    <source>
        <strain evidence="2 3">RIT379</strain>
    </source>
</reference>
<dbReference type="InterPro" id="IPR019635">
    <property type="entry name" value="DUF2500"/>
</dbReference>
<dbReference type="OrthoDB" id="282886at2"/>